<organism evidence="2 3">
    <name type="scientific">Portunus trituberculatus</name>
    <name type="common">Swimming crab</name>
    <name type="synonym">Neptunus trituberculatus</name>
    <dbReference type="NCBI Taxonomy" id="210409"/>
    <lineage>
        <taxon>Eukaryota</taxon>
        <taxon>Metazoa</taxon>
        <taxon>Ecdysozoa</taxon>
        <taxon>Arthropoda</taxon>
        <taxon>Crustacea</taxon>
        <taxon>Multicrustacea</taxon>
        <taxon>Malacostraca</taxon>
        <taxon>Eumalacostraca</taxon>
        <taxon>Eucarida</taxon>
        <taxon>Decapoda</taxon>
        <taxon>Pleocyemata</taxon>
        <taxon>Brachyura</taxon>
        <taxon>Eubrachyura</taxon>
        <taxon>Portunoidea</taxon>
        <taxon>Portunidae</taxon>
        <taxon>Portuninae</taxon>
        <taxon>Portunus</taxon>
    </lineage>
</organism>
<dbReference type="Proteomes" id="UP000324222">
    <property type="component" value="Unassembled WGS sequence"/>
</dbReference>
<evidence type="ECO:0000313" key="3">
    <source>
        <dbReference type="Proteomes" id="UP000324222"/>
    </source>
</evidence>
<reference evidence="2 3" key="1">
    <citation type="submission" date="2019-05" db="EMBL/GenBank/DDBJ databases">
        <title>Another draft genome of Portunus trituberculatus and its Hox gene families provides insights of decapod evolution.</title>
        <authorList>
            <person name="Jeong J.-H."/>
            <person name="Song I."/>
            <person name="Kim S."/>
            <person name="Choi T."/>
            <person name="Kim D."/>
            <person name="Ryu S."/>
            <person name="Kim W."/>
        </authorList>
    </citation>
    <scope>NUCLEOTIDE SEQUENCE [LARGE SCALE GENOMIC DNA]</scope>
    <source>
        <tissue evidence="2">Muscle</tissue>
    </source>
</reference>
<gene>
    <name evidence="2" type="ORF">E2C01_046645</name>
</gene>
<feature type="compositionally biased region" description="Acidic residues" evidence="1">
    <location>
        <begin position="12"/>
        <end position="21"/>
    </location>
</feature>
<comment type="caution">
    <text evidence="2">The sequence shown here is derived from an EMBL/GenBank/DDBJ whole genome shotgun (WGS) entry which is preliminary data.</text>
</comment>
<dbReference type="EMBL" id="VSRR010011134">
    <property type="protein sequence ID" value="MPC52769.1"/>
    <property type="molecule type" value="Genomic_DNA"/>
</dbReference>
<dbReference type="AlphaFoldDB" id="A0A5B7G5D2"/>
<sequence length="79" mass="8905">MTVMTFNRILLQEEEEEEEEENKSVTRENSERTTRSQCHVQNNGCHARMLLRSPTAITTSTPPPLLSSPGCSRRSGGEQ</sequence>
<evidence type="ECO:0000313" key="2">
    <source>
        <dbReference type="EMBL" id="MPC52769.1"/>
    </source>
</evidence>
<name>A0A5B7G5D2_PORTR</name>
<proteinExistence type="predicted"/>
<keyword evidence="3" id="KW-1185">Reference proteome</keyword>
<evidence type="ECO:0000256" key="1">
    <source>
        <dbReference type="SAM" id="MobiDB-lite"/>
    </source>
</evidence>
<accession>A0A5B7G5D2</accession>
<feature type="compositionally biased region" description="Basic and acidic residues" evidence="1">
    <location>
        <begin position="22"/>
        <end position="34"/>
    </location>
</feature>
<feature type="region of interest" description="Disordered" evidence="1">
    <location>
        <begin position="12"/>
        <end position="41"/>
    </location>
</feature>
<feature type="region of interest" description="Disordered" evidence="1">
    <location>
        <begin position="53"/>
        <end position="79"/>
    </location>
</feature>
<protein>
    <submittedName>
        <fullName evidence="2">Uncharacterized protein</fullName>
    </submittedName>
</protein>